<feature type="binding site" evidence="19">
    <location>
        <position position="427"/>
    </location>
    <ligand>
        <name>ATP</name>
        <dbReference type="ChEBI" id="CHEBI:30616"/>
    </ligand>
</feature>
<evidence type="ECO:0000313" key="24">
    <source>
        <dbReference type="EMBL" id="KAF8789799.1"/>
    </source>
</evidence>
<comment type="catalytic activity">
    <reaction evidence="16">
        <text>L-tyrosyl-[protein] + ATP = O-(5'-adenylyl)-L-tyrosyl-[protein] + diphosphate</text>
        <dbReference type="Rhea" id="RHEA:54288"/>
        <dbReference type="Rhea" id="RHEA-COMP:10136"/>
        <dbReference type="Rhea" id="RHEA-COMP:13846"/>
        <dbReference type="ChEBI" id="CHEBI:30616"/>
        <dbReference type="ChEBI" id="CHEBI:33019"/>
        <dbReference type="ChEBI" id="CHEBI:46858"/>
        <dbReference type="ChEBI" id="CHEBI:83624"/>
        <dbReference type="EC" id="2.7.7.108"/>
    </reaction>
</comment>
<evidence type="ECO:0000256" key="16">
    <source>
        <dbReference type="ARBA" id="ARBA00048696"/>
    </source>
</evidence>
<reference evidence="24" key="1">
    <citation type="journal article" date="2020" name="bioRxiv">
        <title>Chromosome-level reference genome of the European wasp spider Argiope bruennichi: a resource for studies on range expansion and evolutionary adaptation.</title>
        <authorList>
            <person name="Sheffer M.M."/>
            <person name="Hoppe A."/>
            <person name="Krehenwinkel H."/>
            <person name="Uhl G."/>
            <person name="Kuss A.W."/>
            <person name="Jensen L."/>
            <person name="Jensen C."/>
            <person name="Gillespie R.G."/>
            <person name="Hoff K.J."/>
            <person name="Prost S."/>
        </authorList>
    </citation>
    <scope>NUCLEOTIDE SEQUENCE</scope>
</reference>
<dbReference type="InterPro" id="IPR036597">
    <property type="entry name" value="Fido-like_dom_sf"/>
</dbReference>
<dbReference type="PROSITE" id="PS51459">
    <property type="entry name" value="FIDO"/>
    <property type="match status" value="1"/>
</dbReference>
<evidence type="ECO:0000256" key="18">
    <source>
        <dbReference type="PIRSR" id="PIRSR640198-1"/>
    </source>
</evidence>
<sequence length="476" mass="54591">MTWSQTGEISLIPYSQLFFVFNKNAITSSTSFTVVFVLLFVIITILYVTNLGDALTAKQSPTIVTDGTNSTVACNHHFGNLPMIPSFFPDSHEVELHNEDAAFLDNLRQVFSTSKYQNHGTELEAMKAIQIALKMKDSMKLKKAKRLFEHALTLQPLHPEVLNHYAEFLEENKNDVITADHLYVKVLILCPNHTRALVNRTRTMPLVEARDRKELERIDKKRTDLVTLKHNQSALKRIRKEVYFLHIHHTLALEGNTMSLSETRAVVETKTTIPGKSIMEHNEILGIESALRYINKTLLNLSERLTVFDILEIHKRVLGHVDPLSAGTFRRNQVFVGDYVPPPASEVRYLMERFVEWLQSDNMKLFHPVKRAAVAHYRLAHIHPFVDGNGRTARLLMNLILMKAGYPPVIIRKQDRSMYYNTLQMANEGDVRPFIRFIAHCTECTLDVFLNAHEYDRPCFKALEPRTNCSNDAISL</sequence>
<evidence type="ECO:0000256" key="22">
    <source>
        <dbReference type="SAM" id="Phobius"/>
    </source>
</evidence>
<dbReference type="EC" id="2.7.7.108" evidence="14"/>
<dbReference type="InterPro" id="IPR011990">
    <property type="entry name" value="TPR-like_helical_dom_sf"/>
</dbReference>
<evidence type="ECO:0000256" key="12">
    <source>
        <dbReference type="ARBA" id="ARBA00023136"/>
    </source>
</evidence>
<keyword evidence="9" id="KW-0802">TPR repeat</keyword>
<evidence type="ECO:0000256" key="14">
    <source>
        <dbReference type="ARBA" id="ARBA00034531"/>
    </source>
</evidence>
<feature type="active site" evidence="18">
    <location>
        <position position="383"/>
    </location>
</feature>
<comment type="similarity">
    <text evidence="2">Belongs to the fic family.</text>
</comment>
<evidence type="ECO:0000256" key="21">
    <source>
        <dbReference type="PIRSR" id="PIRSR640198-4"/>
    </source>
</evidence>
<comment type="subcellular location">
    <subcellularLocation>
        <location evidence="1">Membrane</location>
        <topology evidence="1">Single-pass membrane protein</topology>
    </subcellularLocation>
</comment>
<organism evidence="24 25">
    <name type="scientific">Argiope bruennichi</name>
    <name type="common">Wasp spider</name>
    <name type="synonym">Aranea bruennichi</name>
    <dbReference type="NCBI Taxonomy" id="94029"/>
    <lineage>
        <taxon>Eukaryota</taxon>
        <taxon>Metazoa</taxon>
        <taxon>Ecdysozoa</taxon>
        <taxon>Arthropoda</taxon>
        <taxon>Chelicerata</taxon>
        <taxon>Arachnida</taxon>
        <taxon>Araneae</taxon>
        <taxon>Araneomorphae</taxon>
        <taxon>Entelegynae</taxon>
        <taxon>Araneoidea</taxon>
        <taxon>Araneidae</taxon>
        <taxon>Argiope</taxon>
    </lineage>
</organism>
<comment type="caution">
    <text evidence="24">The sequence shown here is derived from an EMBL/GenBank/DDBJ whole genome shotgun (WGS) entry which is preliminary data.</text>
</comment>
<accession>A0A8T0FJT8</accession>
<evidence type="ECO:0000256" key="4">
    <source>
        <dbReference type="ARBA" id="ARBA00022679"/>
    </source>
</evidence>
<dbReference type="InterPro" id="IPR040198">
    <property type="entry name" value="Fido_containing"/>
</dbReference>
<keyword evidence="12 22" id="KW-0472">Membrane</keyword>
<evidence type="ECO:0000256" key="9">
    <source>
        <dbReference type="ARBA" id="ARBA00022803"/>
    </source>
</evidence>
<evidence type="ECO:0000256" key="13">
    <source>
        <dbReference type="ARBA" id="ARBA00030885"/>
    </source>
</evidence>
<dbReference type="Gene3D" id="1.10.3290.10">
    <property type="entry name" value="Fido-like domain"/>
    <property type="match status" value="1"/>
</dbReference>
<keyword evidence="10 19" id="KW-0067">ATP-binding</keyword>
<comment type="catalytic activity">
    <reaction evidence="17">
        <text>3-O-(5'-adenylyl)-L-threonyl-[protein] + H2O = L-threonyl-[protein] + AMP + H(+)</text>
        <dbReference type="Rhea" id="RHEA:55932"/>
        <dbReference type="Rhea" id="RHEA-COMP:11060"/>
        <dbReference type="Rhea" id="RHEA-COMP:13847"/>
        <dbReference type="ChEBI" id="CHEBI:15377"/>
        <dbReference type="ChEBI" id="CHEBI:15378"/>
        <dbReference type="ChEBI" id="CHEBI:30013"/>
        <dbReference type="ChEBI" id="CHEBI:138113"/>
        <dbReference type="ChEBI" id="CHEBI:456215"/>
    </reaction>
</comment>
<gene>
    <name evidence="24" type="ORF">HNY73_007709</name>
</gene>
<evidence type="ECO:0000256" key="8">
    <source>
        <dbReference type="ARBA" id="ARBA00022741"/>
    </source>
</evidence>
<dbReference type="InterPro" id="IPR003812">
    <property type="entry name" value="Fido"/>
</dbReference>
<evidence type="ECO:0000256" key="3">
    <source>
        <dbReference type="ARBA" id="ARBA00014915"/>
    </source>
</evidence>
<dbReference type="AlphaFoldDB" id="A0A8T0FJT8"/>
<evidence type="ECO:0000256" key="7">
    <source>
        <dbReference type="ARBA" id="ARBA00022737"/>
    </source>
</evidence>
<evidence type="ECO:0000256" key="10">
    <source>
        <dbReference type="ARBA" id="ARBA00022840"/>
    </source>
</evidence>
<evidence type="ECO:0000256" key="17">
    <source>
        <dbReference type="ARBA" id="ARBA00049297"/>
    </source>
</evidence>
<evidence type="ECO:0000256" key="19">
    <source>
        <dbReference type="PIRSR" id="PIRSR640198-2"/>
    </source>
</evidence>
<comment type="catalytic activity">
    <reaction evidence="15">
        <text>L-threonyl-[protein] + ATP = 3-O-(5'-adenylyl)-L-threonyl-[protein] + diphosphate</text>
        <dbReference type="Rhea" id="RHEA:54292"/>
        <dbReference type="Rhea" id="RHEA-COMP:11060"/>
        <dbReference type="Rhea" id="RHEA-COMP:13847"/>
        <dbReference type="ChEBI" id="CHEBI:30013"/>
        <dbReference type="ChEBI" id="CHEBI:30616"/>
        <dbReference type="ChEBI" id="CHEBI:33019"/>
        <dbReference type="ChEBI" id="CHEBI:138113"/>
        <dbReference type="EC" id="2.7.7.108"/>
    </reaction>
</comment>
<keyword evidence="25" id="KW-1185">Reference proteome</keyword>
<dbReference type="GO" id="GO:0016020">
    <property type="term" value="C:membrane"/>
    <property type="evidence" value="ECO:0007669"/>
    <property type="project" value="UniProtKB-SubCell"/>
</dbReference>
<dbReference type="Proteomes" id="UP000807504">
    <property type="component" value="Unassembled WGS sequence"/>
</dbReference>
<dbReference type="GO" id="GO:0005524">
    <property type="term" value="F:ATP binding"/>
    <property type="evidence" value="ECO:0007669"/>
    <property type="project" value="UniProtKB-KW"/>
</dbReference>
<keyword evidence="8 19" id="KW-0547">Nucleotide-binding</keyword>
<dbReference type="PANTHER" id="PTHR13504">
    <property type="entry name" value="FIDO DOMAIN-CONTAINING PROTEIN DDB_G0283145"/>
    <property type="match status" value="1"/>
</dbReference>
<keyword evidence="5 22" id="KW-0812">Transmembrane</keyword>
<evidence type="ECO:0000256" key="2">
    <source>
        <dbReference type="ARBA" id="ARBA00009742"/>
    </source>
</evidence>
<evidence type="ECO:0000256" key="15">
    <source>
        <dbReference type="ARBA" id="ARBA00047939"/>
    </source>
</evidence>
<feature type="glycosylation site" description="N-linked (GlcNAc...) asparagine" evidence="21">
    <location>
        <position position="295"/>
    </location>
</feature>
<dbReference type="GO" id="GO:0070733">
    <property type="term" value="F:AMPylase activity"/>
    <property type="evidence" value="ECO:0007669"/>
    <property type="project" value="UniProtKB-EC"/>
</dbReference>
<keyword evidence="7" id="KW-0677">Repeat</keyword>
<reference evidence="24" key="2">
    <citation type="submission" date="2020-06" db="EMBL/GenBank/DDBJ databases">
        <authorList>
            <person name="Sheffer M."/>
        </authorList>
    </citation>
    <scope>NUCLEOTIDE SEQUENCE</scope>
</reference>
<dbReference type="SUPFAM" id="SSF140931">
    <property type="entry name" value="Fic-like"/>
    <property type="match status" value="1"/>
</dbReference>
<dbReference type="Pfam" id="PF02661">
    <property type="entry name" value="Fic"/>
    <property type="match status" value="1"/>
</dbReference>
<protein>
    <recommendedName>
        <fullName evidence="3">Protein adenylyltransferase Fic</fullName>
        <ecNumber evidence="14">2.7.7.108</ecNumber>
    </recommendedName>
    <alternativeName>
        <fullName evidence="13">De-AMPylase Fic</fullName>
    </alternativeName>
</protein>
<evidence type="ECO:0000313" key="25">
    <source>
        <dbReference type="Proteomes" id="UP000807504"/>
    </source>
</evidence>
<evidence type="ECO:0000256" key="11">
    <source>
        <dbReference type="ARBA" id="ARBA00022989"/>
    </source>
</evidence>
<feature type="transmembrane region" description="Helical" evidence="22">
    <location>
        <begin position="25"/>
        <end position="48"/>
    </location>
</feature>
<keyword evidence="6 24" id="KW-0548">Nucleotidyltransferase</keyword>
<evidence type="ECO:0000256" key="5">
    <source>
        <dbReference type="ARBA" id="ARBA00022692"/>
    </source>
</evidence>
<evidence type="ECO:0000256" key="6">
    <source>
        <dbReference type="ARBA" id="ARBA00022695"/>
    </source>
</evidence>
<feature type="domain" description="Fido" evidence="23">
    <location>
        <begin position="305"/>
        <end position="440"/>
    </location>
</feature>
<keyword evidence="11 22" id="KW-1133">Transmembrane helix</keyword>
<dbReference type="EMBL" id="JABXBU010000012">
    <property type="protein sequence ID" value="KAF8789799.1"/>
    <property type="molecule type" value="Genomic_DNA"/>
</dbReference>
<dbReference type="Gene3D" id="1.25.40.10">
    <property type="entry name" value="Tetratricopeptide repeat domain"/>
    <property type="match status" value="1"/>
</dbReference>
<keyword evidence="4" id="KW-0808">Transferase</keyword>
<dbReference type="PANTHER" id="PTHR13504:SF34">
    <property type="entry name" value="PROTEIN ADENYLYLTRANSFERASE FICD"/>
    <property type="match status" value="1"/>
</dbReference>
<name>A0A8T0FJT8_ARGBR</name>
<dbReference type="SUPFAM" id="SSF48452">
    <property type="entry name" value="TPR-like"/>
    <property type="match status" value="1"/>
</dbReference>
<feature type="binding site" evidence="19">
    <location>
        <begin position="419"/>
        <end position="420"/>
    </location>
    <ligand>
        <name>ATP</name>
        <dbReference type="ChEBI" id="CHEBI:30616"/>
    </ligand>
</feature>
<proteinExistence type="inferred from homology"/>
<evidence type="ECO:0000256" key="20">
    <source>
        <dbReference type="PIRSR" id="PIRSR640198-3"/>
    </source>
</evidence>
<feature type="binding site" evidence="19">
    <location>
        <begin position="387"/>
        <end position="394"/>
    </location>
    <ligand>
        <name>ATP</name>
        <dbReference type="ChEBI" id="CHEBI:30616"/>
    </ligand>
</feature>
<feature type="site" description="Important for autoinhibition of adenylyltransferase activity" evidence="20">
    <location>
        <position position="254"/>
    </location>
</feature>
<evidence type="ECO:0000256" key="1">
    <source>
        <dbReference type="ARBA" id="ARBA00004167"/>
    </source>
</evidence>
<evidence type="ECO:0000259" key="23">
    <source>
        <dbReference type="PROSITE" id="PS51459"/>
    </source>
</evidence>